<evidence type="ECO:0008006" key="3">
    <source>
        <dbReference type="Google" id="ProtNLM"/>
    </source>
</evidence>
<evidence type="ECO:0000313" key="1">
    <source>
        <dbReference type="EMBL" id="NGN85196.1"/>
    </source>
</evidence>
<evidence type="ECO:0000313" key="2">
    <source>
        <dbReference type="Proteomes" id="UP000479226"/>
    </source>
</evidence>
<name>A0ABX0DE40_9MICC</name>
<dbReference type="SUPFAM" id="SSF52467">
    <property type="entry name" value="DHS-like NAD/FAD-binding domain"/>
    <property type="match status" value="1"/>
</dbReference>
<dbReference type="Proteomes" id="UP000479226">
    <property type="component" value="Unassembled WGS sequence"/>
</dbReference>
<gene>
    <name evidence="1" type="ORF">G6N77_17255</name>
</gene>
<reference evidence="1 2" key="1">
    <citation type="submission" date="2020-02" db="EMBL/GenBank/DDBJ databases">
        <title>Genome sequence of the type strain DSM 27180 of Arthrobacter silviterrae.</title>
        <authorList>
            <person name="Gao J."/>
            <person name="Sun J."/>
        </authorList>
    </citation>
    <scope>NUCLEOTIDE SEQUENCE [LARGE SCALE GENOMIC DNA]</scope>
    <source>
        <strain evidence="1 2">DSM 27180</strain>
    </source>
</reference>
<comment type="caution">
    <text evidence="1">The sequence shown here is derived from an EMBL/GenBank/DDBJ whole genome shotgun (WGS) entry which is preliminary data.</text>
</comment>
<dbReference type="RefSeq" id="WP_165183408.1">
    <property type="nucleotide sequence ID" value="NZ_JAAKZI010000040.1"/>
</dbReference>
<accession>A0ABX0DE40</accession>
<dbReference type="Pfam" id="PF13289">
    <property type="entry name" value="SIR2_2"/>
    <property type="match status" value="1"/>
</dbReference>
<dbReference type="EMBL" id="JAAKZI010000040">
    <property type="protein sequence ID" value="NGN85196.1"/>
    <property type="molecule type" value="Genomic_DNA"/>
</dbReference>
<keyword evidence="2" id="KW-1185">Reference proteome</keyword>
<proteinExistence type="predicted"/>
<dbReference type="InterPro" id="IPR029035">
    <property type="entry name" value="DHS-like_NAD/FAD-binding_dom"/>
</dbReference>
<organism evidence="1 2">
    <name type="scientific">Arthrobacter silviterrae</name>
    <dbReference type="NCBI Taxonomy" id="2026658"/>
    <lineage>
        <taxon>Bacteria</taxon>
        <taxon>Bacillati</taxon>
        <taxon>Actinomycetota</taxon>
        <taxon>Actinomycetes</taxon>
        <taxon>Micrococcales</taxon>
        <taxon>Micrococcaceae</taxon>
        <taxon>Arthrobacter</taxon>
    </lineage>
</organism>
<sequence length="586" mass="64405">MTAEPVRKVSDVLERFSSTFSAFSAAFNEGQYVLWLGSGISRERVPNVHALLIRIVEHLRSNIVEGKIACEYRVALDDVLRLASLRPEELERIDFSIAVEDWPLRDRIISALVTNYSQVLDVLVGDDNPDDYLVWTGLDVPNTYGSPDLKPDVEHYCIAVLMLEGLVPSAVTANWDGLLENALNELTPAFGSLVRVAVKPDDFRIVGPRLEVIKFHGCAVRAREGDDGYRHLLVARQSQISRWTELPENRSMRKHLEVLYTDRLTLMIGLSAQDANLHTVFAGAIQDLARPWPASPPSVVLSEERLESHHRNLLKITYGSNHPGNAGAIAQSALLGSYGKPTLLALILSSLTEKLSFLVEHEVESIWGSAVVRQLQTDLLGLRDLAASQADPEDSEALEYTENLEFQREFVARLIDLVNLALTVFRTGRMPTPSSGHYEPLSDRPAAQAVLNADFPSKQFGRLGVALALIGRGLTAGQWSVVPGNSRATGEGVIRLIGSQRSARVYFVKDSVSLTQLGLEGSFDDREGDVLIVVADEEPPPQTRSPKSRFGRDGKTSAGRFSVASNITDTASVEDLYEAFKLAGGF</sequence>
<protein>
    <recommendedName>
        <fullName evidence="3">SIR2-like domain-containing protein</fullName>
    </recommendedName>
</protein>